<dbReference type="eggNOG" id="ENOG502S3Y8">
    <property type="taxonomic scope" value="Eukaryota"/>
</dbReference>
<evidence type="ECO:0000256" key="7">
    <source>
        <dbReference type="ARBA" id="ARBA00022989"/>
    </source>
</evidence>
<dbReference type="GO" id="GO:0002532">
    <property type="term" value="P:production of molecular mediator involved in inflammatory response"/>
    <property type="evidence" value="ECO:0007669"/>
    <property type="project" value="InterPro"/>
</dbReference>
<dbReference type="GO" id="GO:0009897">
    <property type="term" value="C:external side of plasma membrane"/>
    <property type="evidence" value="ECO:0007669"/>
    <property type="project" value="TreeGrafter"/>
</dbReference>
<dbReference type="PANTHER" id="PTHR23037">
    <property type="entry name" value="CYTOKINE RECEPTOR"/>
    <property type="match status" value="1"/>
</dbReference>
<protein>
    <recommendedName>
        <fullName evidence="3">Interleukin-4 receptor subunit alpha</fullName>
    </recommendedName>
</protein>
<feature type="compositionally biased region" description="Low complexity" evidence="13">
    <location>
        <begin position="668"/>
        <end position="678"/>
    </location>
</feature>
<feature type="region of interest" description="Disordered" evidence="13">
    <location>
        <begin position="663"/>
        <end position="697"/>
    </location>
</feature>
<dbReference type="InterPro" id="IPR013783">
    <property type="entry name" value="Ig-like_fold"/>
</dbReference>
<keyword evidence="5" id="KW-0812">Transmembrane</keyword>
<dbReference type="InParanoid" id="L9KU11"/>
<sequence>MGRLRCGCLFPMSCLFLLWVAGTGGVEVLREPTCFSDFLSTSTCEWEMDSPTNCSSELRLSYQLDYDLSPENFTCVPENSEDAMCMCTLFITEDVTSADSYKLALWAGRRLLWTGLFIPSEHVKPRAPANLTVHGDISNTWLLTWSNPYPLENFLYTELIYLVNVSNENDPADFKIYNVTYLVPTLRLPASTLKSGVTYSARVRAWSQSYNSTWSEWSPSAKWLNNYDLPFEKRLPLSVSISCVAIPAICLFFYYSFVRIKKEWWDQIPNPAHSPLVAIVIQDSQHFTVVPMACGFEVWQVEGKPRHWKTCLTKLLPCLLEHGVKRDEDAPKAPRNRPFQGPGKPAWRPVEVSKTVLWPESISVVQSVELFEAPVESEEEEAEDEGSFCTSLEGSGSSFQDGREGIVARLTESLFLDLLGDKDNDPGQQGLGELCLIPPSGSAHAQMPWAEFPRAGPKQAFSQGEEQPFDLEPDPPASLPQGPTGLTGTEMPVVIADNPAYRSFSSSLSQSPSPGELGPDLQLAAHLEEVDPEIPCVPQPSEATSMVQPEPETWEQILRQSVLQHRGASAPASAPASGYREFTHAVEQGSTPYGAGAGCSPPGDAGYKAFSSLLASSAGAPGTPGCGVSSGEGGYKPFQNLPGCPGDAVSVSVPLFSFGLDLEPPQSPQNSLLPSSSPDHLGPEPMGKGDSRQKPLLSPEQATDALRDDLGSGIVYSALTCHLCGHLKQCHGQEEGGQVHVASPCCGCRCGDRSSPPESPLRALVLSGGGTPLASLAPLDLSEAGAAGLTPLGFGVHICEKQWLTTTLPALMGRDYEACGDVTCPQGADVTLVAPNVFLADPCQLSRTLIVHPHAVPSRHHPERARLPQPWNGFLRQEVKLQSLGQGSRGMAKVETSPLKPRIGEGKPIVGQAHPEKPPASRQRSLAVVGMGWGCTDLVCYTDYLQTITCILETWTTHPRTLTLAWEDENGDLGDVVTSCSLHRSAHNATHAKYTCHMDVSRFMADDLFRVNMTDPSGSHSQECGSFLLAESFKPAPPFNVTVTFSGDYNISWRSDYEASDFYLLKDKLQYQLQYRNRGDPWALSPTRKLISVDTRSISLLPLEFRKDSSYELQVRAGPQPGSLFQGPWSEWSDPVIFQTQPEESKEGQHAYLPLLLLVAVVPVLVFLGLKIHLPWRLWKKVWGQVPSPEQFFQPLYEGHSGDFKKWVGTPFTASSLDLGPWKPGVPSALEVRSSCPSQGLEPAVLLETDGVSEPGTWVPAPATTGNVGGSAYSEGKDRQYGLVSIDTVTVVDTEGPCSWPCSCGDDGYPALNLDPGLDPSPGLEDPLLGLGPTVLSCGCVSAGDPGLEGPLGSLLDRLRLHLADEEGWAVGPPWGGRPPAGASESEAGSPPAGLDMDTFDSGFAGSDCGSPVECDFASPRDEGPPRSYLRQWVVMAPPPAGAGPQAS</sequence>
<dbReference type="PROSITE" id="PS01355">
    <property type="entry name" value="HEMATOPO_REC_S_F1"/>
    <property type="match status" value="2"/>
</dbReference>
<evidence type="ECO:0000256" key="1">
    <source>
        <dbReference type="ARBA" id="ARBA00004479"/>
    </source>
</evidence>
<gene>
    <name evidence="16" type="ORF">TREES_T100000426</name>
</gene>
<feature type="region of interest" description="Disordered" evidence="13">
    <location>
        <begin position="1369"/>
        <end position="1429"/>
    </location>
</feature>
<evidence type="ECO:0000256" key="12">
    <source>
        <dbReference type="ARBA" id="ARBA00025115"/>
    </source>
</evidence>
<proteinExistence type="inferred from homology"/>
<dbReference type="STRING" id="246437.L9KU11"/>
<evidence type="ECO:0000256" key="3">
    <source>
        <dbReference type="ARBA" id="ARBA00018975"/>
    </source>
</evidence>
<dbReference type="InterPro" id="IPR036116">
    <property type="entry name" value="FN3_sf"/>
</dbReference>
<reference evidence="17" key="2">
    <citation type="journal article" date="2013" name="Nat. Commun.">
        <title>Genome of the Chinese tree shrew.</title>
        <authorList>
            <person name="Fan Y."/>
            <person name="Huang Z.Y."/>
            <person name="Cao C.C."/>
            <person name="Chen C.S."/>
            <person name="Chen Y.X."/>
            <person name="Fan D.D."/>
            <person name="He J."/>
            <person name="Hou H.L."/>
            <person name="Hu L."/>
            <person name="Hu X.T."/>
            <person name="Jiang X.T."/>
            <person name="Lai R."/>
            <person name="Lang Y.S."/>
            <person name="Liang B."/>
            <person name="Liao S.G."/>
            <person name="Mu D."/>
            <person name="Ma Y.Y."/>
            <person name="Niu Y.Y."/>
            <person name="Sun X.Q."/>
            <person name="Xia J.Q."/>
            <person name="Xiao J."/>
            <person name="Xiong Z.Q."/>
            <person name="Xu L."/>
            <person name="Yang L."/>
            <person name="Zhang Y."/>
            <person name="Zhao W."/>
            <person name="Zhao X.D."/>
            <person name="Zheng Y.T."/>
            <person name="Zhou J.M."/>
            <person name="Zhu Y.B."/>
            <person name="Zhang G.J."/>
            <person name="Wang J."/>
            <person name="Yao Y.G."/>
        </authorList>
    </citation>
    <scope>NUCLEOTIDE SEQUENCE [LARGE SCALE GENOMIC DNA]</scope>
</reference>
<evidence type="ECO:0000259" key="15">
    <source>
        <dbReference type="PROSITE" id="PS50853"/>
    </source>
</evidence>
<dbReference type="GO" id="GO:0004896">
    <property type="term" value="F:cytokine receptor activity"/>
    <property type="evidence" value="ECO:0007669"/>
    <property type="project" value="InterPro"/>
</dbReference>
<evidence type="ECO:0000256" key="14">
    <source>
        <dbReference type="SAM" id="SignalP"/>
    </source>
</evidence>
<keyword evidence="8" id="KW-0472">Membrane</keyword>
<comment type="function">
    <text evidence="12">Receptor for both interleukin 4 and interleukin 13. Couples to the JAK1/2/3-STAT6 pathway. The IL4 response is involved in promoting Th2 differentiation. The IL4/IL13 responses are involved in regulating IgE production and, chemokine and mucus production at sites of allergic inflammation. In certain cell types, can signal through activation of insulin receptor substrates, IRS1/IRS2.</text>
</comment>
<keyword evidence="9" id="KW-1015">Disulfide bond</keyword>
<dbReference type="SUPFAM" id="SSF49265">
    <property type="entry name" value="Fibronectin type III"/>
    <property type="match status" value="4"/>
</dbReference>
<dbReference type="InterPro" id="IPR003961">
    <property type="entry name" value="FN3_dom"/>
</dbReference>
<organism evidence="16 17">
    <name type="scientific">Tupaia chinensis</name>
    <name type="common">Chinese tree shrew</name>
    <name type="synonym">Tupaia belangeri chinensis</name>
    <dbReference type="NCBI Taxonomy" id="246437"/>
    <lineage>
        <taxon>Eukaryota</taxon>
        <taxon>Metazoa</taxon>
        <taxon>Chordata</taxon>
        <taxon>Craniata</taxon>
        <taxon>Vertebrata</taxon>
        <taxon>Euteleostomi</taxon>
        <taxon>Mammalia</taxon>
        <taxon>Eutheria</taxon>
        <taxon>Euarchontoglires</taxon>
        <taxon>Scandentia</taxon>
        <taxon>Tupaiidae</taxon>
        <taxon>Tupaia</taxon>
    </lineage>
</organism>
<evidence type="ECO:0000256" key="4">
    <source>
        <dbReference type="ARBA" id="ARBA00022553"/>
    </source>
</evidence>
<feature type="compositionally biased region" description="Polar residues" evidence="13">
    <location>
        <begin position="388"/>
        <end position="400"/>
    </location>
</feature>
<keyword evidence="6 14" id="KW-0732">Signal</keyword>
<evidence type="ECO:0000313" key="16">
    <source>
        <dbReference type="EMBL" id="ELW66410.1"/>
    </source>
</evidence>
<comment type="similarity">
    <text evidence="2">Belongs to the type I cytokine receptor family. Type 4 subfamily.</text>
</comment>
<evidence type="ECO:0000256" key="5">
    <source>
        <dbReference type="ARBA" id="ARBA00022692"/>
    </source>
</evidence>
<evidence type="ECO:0000256" key="10">
    <source>
        <dbReference type="ARBA" id="ARBA00023170"/>
    </source>
</evidence>
<feature type="region of interest" description="Disordered" evidence="13">
    <location>
        <begin position="886"/>
        <end position="920"/>
    </location>
</feature>
<accession>L9KU11</accession>
<evidence type="ECO:0000256" key="9">
    <source>
        <dbReference type="ARBA" id="ARBA00023157"/>
    </source>
</evidence>
<dbReference type="InterPro" id="IPR015319">
    <property type="entry name" value="IL-4_rcpt-alpha_N"/>
</dbReference>
<feature type="chain" id="PRO_5004000157" description="Interleukin-4 receptor subunit alpha" evidence="14">
    <location>
        <begin position="26"/>
        <end position="1448"/>
    </location>
</feature>
<dbReference type="Pfam" id="PF09238">
    <property type="entry name" value="IL4Ra_N"/>
    <property type="match status" value="1"/>
</dbReference>
<feature type="domain" description="Fibronectin type-III" evidence="15">
    <location>
        <begin position="1034"/>
        <end position="1143"/>
    </location>
</feature>
<feature type="region of interest" description="Disordered" evidence="13">
    <location>
        <begin position="456"/>
        <end position="490"/>
    </location>
</feature>
<keyword evidence="7" id="KW-1133">Transmembrane helix</keyword>
<feature type="signal peptide" evidence="14">
    <location>
        <begin position="1"/>
        <end position="25"/>
    </location>
</feature>
<keyword evidence="4" id="KW-0597">Phosphoprotein</keyword>
<dbReference type="Gene3D" id="2.60.40.10">
    <property type="entry name" value="Immunoglobulins"/>
    <property type="match status" value="4"/>
</dbReference>
<keyword evidence="10 16" id="KW-0675">Receptor</keyword>
<dbReference type="Proteomes" id="UP000011518">
    <property type="component" value="Unassembled WGS sequence"/>
</dbReference>
<evidence type="ECO:0000256" key="6">
    <source>
        <dbReference type="ARBA" id="ARBA00022729"/>
    </source>
</evidence>
<dbReference type="PROSITE" id="PS50853">
    <property type="entry name" value="FN3"/>
    <property type="match status" value="2"/>
</dbReference>
<evidence type="ECO:0000256" key="11">
    <source>
        <dbReference type="ARBA" id="ARBA00023180"/>
    </source>
</evidence>
<evidence type="ECO:0000313" key="17">
    <source>
        <dbReference type="Proteomes" id="UP000011518"/>
    </source>
</evidence>
<feature type="domain" description="Fibronectin type-III" evidence="15">
    <location>
        <begin position="127"/>
        <end position="226"/>
    </location>
</feature>
<dbReference type="CDD" id="cd00063">
    <property type="entry name" value="FN3"/>
    <property type="match status" value="2"/>
</dbReference>
<keyword evidence="17" id="KW-1185">Reference proteome</keyword>
<evidence type="ECO:0000256" key="2">
    <source>
        <dbReference type="ARBA" id="ARBA00008280"/>
    </source>
</evidence>
<name>L9KU11_TUPCH</name>
<keyword evidence="11" id="KW-0325">Glycoprotein</keyword>
<dbReference type="InterPro" id="IPR003531">
    <property type="entry name" value="Hempt_rcpt_S_F1_CS"/>
</dbReference>
<feature type="compositionally biased region" description="Low complexity" evidence="13">
    <location>
        <begin position="1369"/>
        <end position="1383"/>
    </location>
</feature>
<reference evidence="17" key="1">
    <citation type="submission" date="2012-07" db="EMBL/GenBank/DDBJ databases">
        <title>Genome of the Chinese tree shrew, a rising model animal genetically related to primates.</title>
        <authorList>
            <person name="Zhang G."/>
            <person name="Fan Y."/>
            <person name="Yao Y."/>
            <person name="Huang Z."/>
        </authorList>
    </citation>
    <scope>NUCLEOTIDE SEQUENCE [LARGE SCALE GENOMIC DNA]</scope>
</reference>
<dbReference type="EMBL" id="KB320653">
    <property type="protein sequence ID" value="ELW66410.1"/>
    <property type="molecule type" value="Genomic_DNA"/>
</dbReference>
<feature type="region of interest" description="Disordered" evidence="13">
    <location>
        <begin position="378"/>
        <end position="400"/>
    </location>
</feature>
<comment type="subcellular location">
    <subcellularLocation>
        <location evidence="1">Membrane</location>
        <topology evidence="1">Single-pass type I membrane protein</topology>
    </subcellularLocation>
</comment>
<dbReference type="FunCoup" id="L9KU11">
    <property type="interactions" value="559"/>
</dbReference>
<dbReference type="PANTHER" id="PTHR23037:SF32">
    <property type="entry name" value="INTERLEUKIN-4 RECEPTOR SUBUNIT ALPHA"/>
    <property type="match status" value="1"/>
</dbReference>
<evidence type="ECO:0000256" key="13">
    <source>
        <dbReference type="SAM" id="MobiDB-lite"/>
    </source>
</evidence>
<evidence type="ECO:0000256" key="8">
    <source>
        <dbReference type="ARBA" id="ARBA00023136"/>
    </source>
</evidence>
<dbReference type="SMART" id="SM00060">
    <property type="entry name" value="FN3"/>
    <property type="match status" value="2"/>
</dbReference>